<comment type="caution">
    <text evidence="2">The sequence shown here is derived from an EMBL/GenBank/DDBJ whole genome shotgun (WGS) entry which is preliminary data.</text>
</comment>
<evidence type="ECO:0000256" key="1">
    <source>
        <dbReference type="SAM" id="MobiDB-lite"/>
    </source>
</evidence>
<reference evidence="2 3" key="1">
    <citation type="journal article" date="2020" name="G3 (Bethesda)">
        <title>Draft Genome of the Common Snapping Turtle, Chelydra serpentina, a Model for Phenotypic Plasticity in Reptiles.</title>
        <authorList>
            <person name="Das D."/>
            <person name="Singh S.K."/>
            <person name="Bierstedt J."/>
            <person name="Erickson A."/>
            <person name="Galli G.L.J."/>
            <person name="Crossley D.A. 2nd"/>
            <person name="Rhen T."/>
        </authorList>
    </citation>
    <scope>NUCLEOTIDE SEQUENCE [LARGE SCALE GENOMIC DNA]</scope>
    <source>
        <strain evidence="2">KW</strain>
    </source>
</reference>
<gene>
    <name evidence="2" type="ORF">G0U57_014779</name>
</gene>
<evidence type="ECO:0000313" key="3">
    <source>
        <dbReference type="Proteomes" id="UP000765507"/>
    </source>
</evidence>
<dbReference type="AlphaFoldDB" id="A0A8T1T2R9"/>
<feature type="non-terminal residue" evidence="2">
    <location>
        <position position="1"/>
    </location>
</feature>
<evidence type="ECO:0000313" key="2">
    <source>
        <dbReference type="EMBL" id="KAG6935571.1"/>
    </source>
</evidence>
<feature type="region of interest" description="Disordered" evidence="1">
    <location>
        <begin position="1"/>
        <end position="43"/>
    </location>
</feature>
<keyword evidence="3" id="KW-1185">Reference proteome</keyword>
<accession>A0A8T1T2R9</accession>
<proteinExistence type="predicted"/>
<organism evidence="2 3">
    <name type="scientific">Chelydra serpentina</name>
    <name type="common">Snapping turtle</name>
    <name type="synonym">Testudo serpentina</name>
    <dbReference type="NCBI Taxonomy" id="8475"/>
    <lineage>
        <taxon>Eukaryota</taxon>
        <taxon>Metazoa</taxon>
        <taxon>Chordata</taxon>
        <taxon>Craniata</taxon>
        <taxon>Vertebrata</taxon>
        <taxon>Euteleostomi</taxon>
        <taxon>Archelosauria</taxon>
        <taxon>Testudinata</taxon>
        <taxon>Testudines</taxon>
        <taxon>Cryptodira</taxon>
        <taxon>Durocryptodira</taxon>
        <taxon>Americhelydia</taxon>
        <taxon>Chelydroidea</taxon>
        <taxon>Chelydridae</taxon>
        <taxon>Chelydra</taxon>
    </lineage>
</organism>
<feature type="compositionally biased region" description="Basic and acidic residues" evidence="1">
    <location>
        <begin position="17"/>
        <end position="26"/>
    </location>
</feature>
<protein>
    <submittedName>
        <fullName evidence="2">Surfactant associated protein A1</fullName>
    </submittedName>
</protein>
<dbReference type="EMBL" id="JAHGAV010000043">
    <property type="protein sequence ID" value="KAG6935571.1"/>
    <property type="molecule type" value="Genomic_DNA"/>
</dbReference>
<dbReference type="Pfam" id="PF01391">
    <property type="entry name" value="Collagen"/>
    <property type="match status" value="1"/>
</dbReference>
<dbReference type="InterPro" id="IPR008160">
    <property type="entry name" value="Collagen"/>
</dbReference>
<name>A0A8T1T2R9_CHESE</name>
<sequence>MPGLPGRDGLPGVQGPHGEKGNKGERGVPGPQGLPASFDPELQESLQFLKHRITRLEGGNLST</sequence>
<dbReference type="OrthoDB" id="8962832at2759"/>
<dbReference type="Proteomes" id="UP000765507">
    <property type="component" value="Unassembled WGS sequence"/>
</dbReference>